<evidence type="ECO:0000313" key="3">
    <source>
        <dbReference type="Proteomes" id="UP000189883"/>
    </source>
</evidence>
<accession>A0A1S7DVA7</accession>
<dbReference type="Proteomes" id="UP000189883">
    <property type="component" value="Chromosome"/>
</dbReference>
<gene>
    <name evidence="2" type="ORF">AB406_2107</name>
</gene>
<evidence type="ECO:0000313" key="2">
    <source>
        <dbReference type="EMBL" id="AQY23046.1"/>
    </source>
</evidence>
<feature type="chain" id="PRO_5010556380" description="Outer membrane protein beta-barrel domain-containing protein" evidence="1">
    <location>
        <begin position="19"/>
        <end position="164"/>
    </location>
</feature>
<evidence type="ECO:0000256" key="1">
    <source>
        <dbReference type="SAM" id="SignalP"/>
    </source>
</evidence>
<dbReference type="EMBL" id="CP011859">
    <property type="protein sequence ID" value="AQY23046.1"/>
    <property type="molecule type" value="Genomic_DNA"/>
</dbReference>
<name>A0A1S7DVA7_RIEAN</name>
<feature type="signal peptide" evidence="1">
    <location>
        <begin position="1"/>
        <end position="18"/>
    </location>
</feature>
<protein>
    <recommendedName>
        <fullName evidence="4">Outer membrane protein beta-barrel domain-containing protein</fullName>
    </recommendedName>
</protein>
<dbReference type="RefSeq" id="WP_014938784.1">
    <property type="nucleotide sequence ID" value="NZ_CP011859.1"/>
</dbReference>
<dbReference type="SUPFAM" id="SSF56925">
    <property type="entry name" value="OMPA-like"/>
    <property type="match status" value="1"/>
</dbReference>
<reference evidence="2 3" key="1">
    <citation type="submission" date="2015-06" db="EMBL/GenBank/DDBJ databases">
        <title>R. anatipestifer strain HXb2 is the most virulent strain so far, and the genome sequence would help us uncover the pathogenesis.</title>
        <authorList>
            <person name="Hu Q."/>
            <person name="Qi J."/>
            <person name="Bo H."/>
            <person name="Liu G."/>
            <person name="Tao M."/>
            <person name="Ding Y."/>
            <person name="Xue Y."/>
        </authorList>
    </citation>
    <scope>NUCLEOTIDE SEQUENCE [LARGE SCALE GENOMIC DNA]</scope>
    <source>
        <strain evidence="2 3">HXb2</strain>
    </source>
</reference>
<dbReference type="AlphaFoldDB" id="A0A1S7DVA7"/>
<sequence length="164" mass="17341">MKKLFLAGALALFGAVNAQSNGHFKLGANVSLPVGDFGKVSSIGIGADLGYMFNVAKDFELGAVTGYTHFLGKEYKTPVGTLKADSYGVIPVAASAKYNVTPEFFLGTDLGVAFSTVKDSGTLFYYNPKVGYQFSNNEVALSYKGFSQNGGSLGAVSLGYFYNF</sequence>
<proteinExistence type="predicted"/>
<evidence type="ECO:0008006" key="4">
    <source>
        <dbReference type="Google" id="ProtNLM"/>
    </source>
</evidence>
<keyword evidence="1" id="KW-0732">Signal</keyword>
<organism evidence="2 3">
    <name type="scientific">Riemerella anatipestifer</name>
    <name type="common">Moraxella anatipestifer</name>
    <dbReference type="NCBI Taxonomy" id="34085"/>
    <lineage>
        <taxon>Bacteria</taxon>
        <taxon>Pseudomonadati</taxon>
        <taxon>Bacteroidota</taxon>
        <taxon>Flavobacteriia</taxon>
        <taxon>Flavobacteriales</taxon>
        <taxon>Weeksellaceae</taxon>
        <taxon>Riemerella</taxon>
    </lineage>
</organism>
<dbReference type="InterPro" id="IPR011250">
    <property type="entry name" value="OMP/PagP_B-barrel"/>
</dbReference>